<evidence type="ECO:0000256" key="1">
    <source>
        <dbReference type="SAM" id="Coils"/>
    </source>
</evidence>
<feature type="coiled-coil region" evidence="1">
    <location>
        <begin position="85"/>
        <end position="225"/>
    </location>
</feature>
<organism evidence="3 4">
    <name type="scientific">Undibacterium jejuense</name>
    <dbReference type="NCBI Taxonomy" id="1344949"/>
    <lineage>
        <taxon>Bacteria</taxon>
        <taxon>Pseudomonadati</taxon>
        <taxon>Pseudomonadota</taxon>
        <taxon>Betaproteobacteria</taxon>
        <taxon>Burkholderiales</taxon>
        <taxon>Oxalobacteraceae</taxon>
        <taxon>Undibacterium</taxon>
    </lineage>
</organism>
<sequence length="353" mass="40097">MARSGVLFSDVCRAAQKIQQSGAIPTVDSVRQVMGNTGSKSTISPMLKRWKEENQEELKAVSSGLPEAILNAVRGVYELTQAEAANEISEMRIQHQKELEDARTNLAQLKAEADDLSNCNKDLAQQLKDIGAEKNKLTVERQNLQLQLATMQSDNVGMQGRISDSENQLKALHQQLHSSRAQFEHYQQASTNQRNEEREAFNLRINRLEQDLKLARMSNAELQNHTTKQTAEIQQLLTSQSRMKEIAQVQLEELSRIENLQNKTQFTLEEMQAVNNKLAQTLKASQSNLHETQISLAISIEKQELLKQQLHEIQLKDNKLEREQLELLKTIVLQQQIAANNSNPQTMNQTEIK</sequence>
<gene>
    <name evidence="3" type="ORF">H8K32_08975</name>
</gene>
<dbReference type="EMBL" id="JACOFV010000007">
    <property type="protein sequence ID" value="MBC3862226.1"/>
    <property type="molecule type" value="Genomic_DNA"/>
</dbReference>
<accession>A0A923KPY4</accession>
<dbReference type="GO" id="GO:0003677">
    <property type="term" value="F:DNA binding"/>
    <property type="evidence" value="ECO:0007669"/>
    <property type="project" value="UniProtKB-KW"/>
</dbReference>
<dbReference type="Pfam" id="PF11740">
    <property type="entry name" value="KfrA_N"/>
    <property type="match status" value="1"/>
</dbReference>
<keyword evidence="4" id="KW-1185">Reference proteome</keyword>
<keyword evidence="3" id="KW-0238">DNA-binding</keyword>
<dbReference type="Proteomes" id="UP000634011">
    <property type="component" value="Unassembled WGS sequence"/>
</dbReference>
<feature type="coiled-coil region" evidence="1">
    <location>
        <begin position="257"/>
        <end position="326"/>
    </location>
</feature>
<comment type="caution">
    <text evidence="3">The sequence shown here is derived from an EMBL/GenBank/DDBJ whole genome shotgun (WGS) entry which is preliminary data.</text>
</comment>
<evidence type="ECO:0000313" key="4">
    <source>
        <dbReference type="Proteomes" id="UP000634011"/>
    </source>
</evidence>
<protein>
    <submittedName>
        <fullName evidence="3">DNA-binding protein</fullName>
    </submittedName>
</protein>
<dbReference type="RefSeq" id="WP_186912152.1">
    <property type="nucleotide sequence ID" value="NZ_JACOFV010000007.1"/>
</dbReference>
<evidence type="ECO:0000313" key="3">
    <source>
        <dbReference type="EMBL" id="MBC3862226.1"/>
    </source>
</evidence>
<evidence type="ECO:0000259" key="2">
    <source>
        <dbReference type="Pfam" id="PF11740"/>
    </source>
</evidence>
<reference evidence="3" key="1">
    <citation type="submission" date="2020-08" db="EMBL/GenBank/DDBJ databases">
        <title>Novel species isolated from subtropical streams in China.</title>
        <authorList>
            <person name="Lu H."/>
        </authorList>
    </citation>
    <scope>NUCLEOTIDE SEQUENCE</scope>
    <source>
        <strain evidence="3">KACC 12607</strain>
    </source>
</reference>
<feature type="domain" description="KfrA N-terminal DNA-binding" evidence="2">
    <location>
        <begin position="9"/>
        <end position="117"/>
    </location>
</feature>
<proteinExistence type="predicted"/>
<keyword evidence="1" id="KW-0175">Coiled coil</keyword>
<dbReference type="InterPro" id="IPR021104">
    <property type="entry name" value="KfrA_DNA-bd_N"/>
</dbReference>
<name>A0A923KPY4_9BURK</name>
<dbReference type="AlphaFoldDB" id="A0A923KPY4"/>